<evidence type="ECO:0000313" key="1">
    <source>
        <dbReference type="EMBL" id="PIZ92297.1"/>
    </source>
</evidence>
<sequence>MLEELFRSLQPTGRIDTVVPLQSLIDEVDRTLEIVCEILHHLTAGSLDPHDHETSQHDDVIDLVAAGEGCTVELGESDVDA</sequence>
<reference evidence="2" key="1">
    <citation type="submission" date="2017-09" db="EMBL/GenBank/DDBJ databases">
        <title>Depth-based differentiation of microbial function through sediment-hosted aquifers and enrichment of novel symbionts in the deep terrestrial subsurface.</title>
        <authorList>
            <person name="Probst A.J."/>
            <person name="Ladd B."/>
            <person name="Jarett J.K."/>
            <person name="Geller-Mcgrath D.E."/>
            <person name="Sieber C.M.K."/>
            <person name="Emerson J.B."/>
            <person name="Anantharaman K."/>
            <person name="Thomas B.C."/>
            <person name="Malmstrom R."/>
            <person name="Stieglmeier M."/>
            <person name="Klingl A."/>
            <person name="Woyke T."/>
            <person name="Ryan C.M."/>
            <person name="Banfield J.F."/>
        </authorList>
    </citation>
    <scope>NUCLEOTIDE SEQUENCE [LARGE SCALE GENOMIC DNA]</scope>
</reference>
<organism evidence="1 2">
    <name type="scientific">Candidatus Magasanikbacteria bacterium CG_4_10_14_0_2_um_filter_41_31</name>
    <dbReference type="NCBI Taxonomy" id="1974639"/>
    <lineage>
        <taxon>Bacteria</taxon>
        <taxon>Candidatus Magasanikiibacteriota</taxon>
    </lineage>
</organism>
<gene>
    <name evidence="1" type="ORF">COX83_04555</name>
</gene>
<name>A0A2M7V1S8_9BACT</name>
<evidence type="ECO:0000313" key="2">
    <source>
        <dbReference type="Proteomes" id="UP000230078"/>
    </source>
</evidence>
<dbReference type="Proteomes" id="UP000230078">
    <property type="component" value="Unassembled WGS sequence"/>
</dbReference>
<dbReference type="AlphaFoldDB" id="A0A2M7V1S8"/>
<dbReference type="EMBL" id="PFPI01000062">
    <property type="protein sequence ID" value="PIZ92297.1"/>
    <property type="molecule type" value="Genomic_DNA"/>
</dbReference>
<proteinExistence type="predicted"/>
<comment type="caution">
    <text evidence="1">The sequence shown here is derived from an EMBL/GenBank/DDBJ whole genome shotgun (WGS) entry which is preliminary data.</text>
</comment>
<protein>
    <submittedName>
        <fullName evidence="1">Uncharacterized protein</fullName>
    </submittedName>
</protein>
<accession>A0A2M7V1S8</accession>